<reference evidence="11 12" key="1">
    <citation type="submission" date="2014-05" db="EMBL/GenBank/DDBJ databases">
        <title>Draft genome sequence of a rare smut relative, Tilletiaria anomala UBC 951.</title>
        <authorList>
            <consortium name="DOE Joint Genome Institute"/>
            <person name="Toome M."/>
            <person name="Kuo A."/>
            <person name="Henrissat B."/>
            <person name="Lipzen A."/>
            <person name="Tritt A."/>
            <person name="Yoshinaga Y."/>
            <person name="Zane M."/>
            <person name="Barry K."/>
            <person name="Grigoriev I.V."/>
            <person name="Spatafora J.W."/>
            <person name="Aimea M.C."/>
        </authorList>
    </citation>
    <scope>NUCLEOTIDE SEQUENCE [LARGE SCALE GENOMIC DNA]</scope>
    <source>
        <strain evidence="11 12">UBC 951</strain>
    </source>
</reference>
<dbReference type="GO" id="GO:0015031">
    <property type="term" value="P:protein transport"/>
    <property type="evidence" value="ECO:0007669"/>
    <property type="project" value="UniProtKB-KW"/>
</dbReference>
<evidence type="ECO:0000256" key="6">
    <source>
        <dbReference type="RuleBase" id="RU367075"/>
    </source>
</evidence>
<evidence type="ECO:0000256" key="4">
    <source>
        <dbReference type="ARBA" id="ARBA00023006"/>
    </source>
</evidence>
<dbReference type="STRING" id="1037660.A0A066WQK9"/>
<comment type="function">
    <text evidence="6">Involved in cytoplasm to vacuole transport (Cvt), pexophagy, mitophagy and nucleophagy. Recruits mitochondria for their selective degradation via autophagy (mitophagy) during starvation. Works as scaffold proteins that recruit ATG proteins to the pre-autophagosome (PAS), the site of vesicle/autophagosome formation. Required for the Cvt vesicles completion.</text>
</comment>
<keyword evidence="4 6" id="KW-0072">Autophagy</keyword>
<comment type="subcellular location">
    <subcellularLocation>
        <location evidence="6">Preautophagosomal structure membrane</location>
        <topology evidence="6">Peripheral membrane protein</topology>
    </subcellularLocation>
    <subcellularLocation>
        <location evidence="6">Vacuole membrane</location>
        <topology evidence="6">Peripheral membrane protein</topology>
    </subcellularLocation>
    <text evidence="6">During pexophagy, accumulates in the vacuolar membrane region, where the peroxisomes contact the vacuole.</text>
</comment>
<feature type="compositionally biased region" description="Polar residues" evidence="8">
    <location>
        <begin position="1351"/>
        <end position="1391"/>
    </location>
</feature>
<feature type="domain" description="Autophagy protein ATG17-like" evidence="9">
    <location>
        <begin position="115"/>
        <end position="455"/>
    </location>
</feature>
<dbReference type="GO" id="GO:0000422">
    <property type="term" value="P:autophagy of mitochondrion"/>
    <property type="evidence" value="ECO:0007669"/>
    <property type="project" value="TreeGrafter"/>
</dbReference>
<dbReference type="Pfam" id="PF10377">
    <property type="entry name" value="ATG11"/>
    <property type="match status" value="1"/>
</dbReference>
<feature type="domain" description="Autophagy-related protein 11 C-terminal" evidence="10">
    <location>
        <begin position="975"/>
        <end position="1096"/>
    </location>
</feature>
<keyword evidence="6" id="KW-0926">Vacuole</keyword>
<dbReference type="InterPro" id="IPR019460">
    <property type="entry name" value="Atg11_C"/>
</dbReference>
<keyword evidence="3 6" id="KW-0653">Protein transport</keyword>
<evidence type="ECO:0000256" key="8">
    <source>
        <dbReference type="SAM" id="MobiDB-lite"/>
    </source>
</evidence>
<feature type="coiled-coil region" evidence="7">
    <location>
        <begin position="609"/>
        <end position="885"/>
    </location>
</feature>
<evidence type="ECO:0000313" key="12">
    <source>
        <dbReference type="Proteomes" id="UP000027361"/>
    </source>
</evidence>
<feature type="compositionally biased region" description="Polar residues" evidence="8">
    <location>
        <begin position="1128"/>
        <end position="1141"/>
    </location>
</feature>
<keyword evidence="6" id="KW-0472">Membrane</keyword>
<comment type="caution">
    <text evidence="11">The sequence shown here is derived from an EMBL/GenBank/DDBJ whole genome shotgun (WGS) entry which is preliminary data.</text>
</comment>
<gene>
    <name evidence="11" type="ORF">K437DRAFT_231291</name>
</gene>
<feature type="compositionally biased region" description="Polar residues" evidence="8">
    <location>
        <begin position="1108"/>
        <end position="1119"/>
    </location>
</feature>
<feature type="compositionally biased region" description="Polar residues" evidence="8">
    <location>
        <begin position="1263"/>
        <end position="1274"/>
    </location>
</feature>
<dbReference type="Pfam" id="PF04108">
    <property type="entry name" value="ATG17_like"/>
    <property type="match status" value="1"/>
</dbReference>
<dbReference type="InterPro" id="IPR045326">
    <property type="entry name" value="ATG17-like_dom"/>
</dbReference>
<dbReference type="GO" id="GO:0019901">
    <property type="term" value="F:protein kinase binding"/>
    <property type="evidence" value="ECO:0007669"/>
    <property type="project" value="TreeGrafter"/>
</dbReference>
<feature type="compositionally biased region" description="Low complexity" evidence="8">
    <location>
        <begin position="1393"/>
        <end position="1411"/>
    </location>
</feature>
<evidence type="ECO:0000313" key="11">
    <source>
        <dbReference type="EMBL" id="KDN52910.1"/>
    </source>
</evidence>
<dbReference type="RefSeq" id="XP_013245749.1">
    <property type="nucleotide sequence ID" value="XM_013390295.1"/>
</dbReference>
<feature type="coiled-coil region" evidence="7">
    <location>
        <begin position="237"/>
        <end position="271"/>
    </location>
</feature>
<feature type="region of interest" description="Disordered" evidence="8">
    <location>
        <begin position="1258"/>
        <end position="1324"/>
    </location>
</feature>
<dbReference type="GO" id="GO:0034045">
    <property type="term" value="C:phagophore assembly site membrane"/>
    <property type="evidence" value="ECO:0007669"/>
    <property type="project" value="UniProtKB-SubCell"/>
</dbReference>
<dbReference type="HOGENOM" id="CLU_247388_0_0_1"/>
<feature type="region of interest" description="Disordered" evidence="8">
    <location>
        <begin position="509"/>
        <end position="535"/>
    </location>
</feature>
<accession>A0A066WQK9</accession>
<dbReference type="InParanoid" id="A0A066WQK9"/>
<dbReference type="GO" id="GO:0034727">
    <property type="term" value="P:piecemeal microautophagy of the nucleus"/>
    <property type="evidence" value="ECO:0007669"/>
    <property type="project" value="TreeGrafter"/>
</dbReference>
<dbReference type="OMA" id="GLRWYLI"/>
<dbReference type="GO" id="GO:0005774">
    <property type="term" value="C:vacuolar membrane"/>
    <property type="evidence" value="ECO:0007669"/>
    <property type="project" value="UniProtKB-SubCell"/>
</dbReference>
<dbReference type="GO" id="GO:0034517">
    <property type="term" value="P:ribophagy"/>
    <property type="evidence" value="ECO:0007669"/>
    <property type="project" value="TreeGrafter"/>
</dbReference>
<dbReference type="GO" id="GO:0060090">
    <property type="term" value="F:molecular adaptor activity"/>
    <property type="evidence" value="ECO:0007669"/>
    <property type="project" value="TreeGrafter"/>
</dbReference>
<dbReference type="GeneID" id="25262786"/>
<dbReference type="Proteomes" id="UP000027361">
    <property type="component" value="Unassembled WGS sequence"/>
</dbReference>
<evidence type="ECO:0000256" key="2">
    <source>
        <dbReference type="ARBA" id="ARBA00022448"/>
    </source>
</evidence>
<comment type="subunit">
    <text evidence="6">Homodimer.</text>
</comment>
<proteinExistence type="inferred from homology"/>
<dbReference type="GO" id="GO:1903599">
    <property type="term" value="P:positive regulation of autophagy of mitochondrion"/>
    <property type="evidence" value="ECO:0007669"/>
    <property type="project" value="UniProtKB-UniRule"/>
</dbReference>
<feature type="region of interest" description="Disordered" evidence="8">
    <location>
        <begin position="1108"/>
        <end position="1187"/>
    </location>
</feature>
<dbReference type="EMBL" id="JMSN01000005">
    <property type="protein sequence ID" value="KDN52910.1"/>
    <property type="molecule type" value="Genomic_DNA"/>
</dbReference>
<protein>
    <recommendedName>
        <fullName evidence="6">Autophagy-related protein 11</fullName>
    </recommendedName>
</protein>
<sequence length="1436" mass="158699">MKIFKAHDGQTIEVNQAFKQFHTLEDLVDCFSLATGTIADSIICMTDQGQQLNEDVFQLLLGHTEESATDAEFFIFNRDYLYAEPDVLAQDMAEQVVIEPPVDAFEVIHPPTPRSLEALIAWSNATTMTIYSHTSHAQQLFSHVQVIRRSMHIALLNLLLHASSIERGSDALSKTAAKELDRMQGLIEGHERDLQVLNMVPVNQALLPPSNSDSSKSARTERTLGYWINPNKMKAVADSCTRLYNELRDRVSQLEADVRKLNEQTTFLQEDAEPGASQFATETLEESLQASARAEELATFIEQECSPDAHGWPVADKLDNATFEKIAAGAQEILLLDEVARECVRRLTAELNEARYRGLDILNRISVLQSEYADFGAALAAVDSDFRSNKVDGFKHLQRLKNMLWAYGATIVEIVRRREFADYFLDKSQALAELMSKLGLKDKDLRATYKSDVQGLLPFEVRSMNSQPPSLDITTSGTSRSELSVLLDRKDIDTILHLLDSIEQQLTESDSRVQDRPGIASALARKGKRKSNTGDVKKALQSLVDELDSIDDAFEHMVEQHLLKGLNWVIDSEEEQTDNSEQLDTRKGRLRASGAAVRQKFDSMRKEHVAALNNLREAHRAELQEIDRAKQDVNEQLIQERRQLSLKRAELEQAQAEVHNLKADGDTAEARRLNLVDEVTNLRKELEEHRRAELDARQQAEEDADRIHELESHLVDVQAELEDARAAQHDATSRIEGLLSQGSSAEKEIHKAQERISELNDQLAQARHECHQARDALLEAEASRDKLIRTQRAEADGDRAILEEKLKDMEAHLQEAKEALDSSSREVHLLRQELEVKQEAMDVVRGQLDSADDSHEKMIKETEAAKELAAEAESARVALQRINGDLIAQARGWTIQMLHVRETVRSMPALSSRSAALAEEKLATMQTRLTSSEELERQEALDAFQVEDADQSSGEDLLKVLRLVSPKDIHDEAKTKLESLVKLVKKWAKAYKTLKDNYDRLKGERIAFANFQIGDLALFLPTRDSSETKTWAAFNIGFPHFFMHIDGALAEQVKTKQWLVGKIMNIKGQVVNAADETTNPYKLTPGVKFYMLDVQEYIGSPEVANIRSRQGSEVVSSRGNSKERPPTSARSVSMPQATSKNAVLGAEPSASAVPTETLDGSPLDELNMSPEHRPGPGSPFVLQQRKSGLARTLQANSRTTTPALTKSMKKGGVEGLNRPLEINAVPAFDRPRTSHAAPDANGVDDIAQQKIRNAIASEGIGNPFSSSPPTSTIQGPDLIRSGSARLNLAPGLGTASRRFGSSASWRERSSPESRSPPTAAFSIPRGAQPLADLVAATGSSYGSPRSAGSLDATTSEAQSKLQGASSTMTIGRSYMSKSSLAPSASRNSFAAQTIGRMTGRRTGSSASGTSVSRKEGFTVGSYDSQPSASDLLRRFA</sequence>
<evidence type="ECO:0000259" key="9">
    <source>
        <dbReference type="Pfam" id="PF04108"/>
    </source>
</evidence>
<dbReference type="PANTHER" id="PTHR13222:SF1">
    <property type="entry name" value="RB1-INDUCIBLE COILED-COIL PROTEIN 1"/>
    <property type="match status" value="1"/>
</dbReference>
<feature type="region of interest" description="Disordered" evidence="8">
    <location>
        <begin position="1337"/>
        <end position="1436"/>
    </location>
</feature>
<dbReference type="InterPro" id="IPR040040">
    <property type="entry name" value="ATG11"/>
</dbReference>
<keyword evidence="5 7" id="KW-0175">Coiled coil</keyword>
<comment type="similarity">
    <text evidence="1 6">Belongs to the ATG11 family.</text>
</comment>
<dbReference type="PANTHER" id="PTHR13222">
    <property type="entry name" value="RB1-INDUCIBLE COILED-COIL"/>
    <property type="match status" value="1"/>
</dbReference>
<evidence type="ECO:0000256" key="3">
    <source>
        <dbReference type="ARBA" id="ARBA00022927"/>
    </source>
</evidence>
<name>A0A066WQK9_TILAU</name>
<evidence type="ECO:0000256" key="7">
    <source>
        <dbReference type="SAM" id="Coils"/>
    </source>
</evidence>
<organism evidence="11 12">
    <name type="scientific">Tilletiaria anomala (strain ATCC 24038 / CBS 436.72 / UBC 951)</name>
    <dbReference type="NCBI Taxonomy" id="1037660"/>
    <lineage>
        <taxon>Eukaryota</taxon>
        <taxon>Fungi</taxon>
        <taxon>Dikarya</taxon>
        <taxon>Basidiomycota</taxon>
        <taxon>Ustilaginomycotina</taxon>
        <taxon>Exobasidiomycetes</taxon>
        <taxon>Georgefischeriales</taxon>
        <taxon>Tilletiariaceae</taxon>
        <taxon>Tilletiaria</taxon>
    </lineage>
</organism>
<evidence type="ECO:0000256" key="1">
    <source>
        <dbReference type="ARBA" id="ARBA00009729"/>
    </source>
</evidence>
<dbReference type="GO" id="GO:0000045">
    <property type="term" value="P:autophagosome assembly"/>
    <property type="evidence" value="ECO:0007669"/>
    <property type="project" value="UniProtKB-UniRule"/>
</dbReference>
<keyword evidence="12" id="KW-1185">Reference proteome</keyword>
<keyword evidence="2 6" id="KW-0813">Transport</keyword>
<dbReference type="OrthoDB" id="447953at2759"/>
<evidence type="ECO:0000256" key="5">
    <source>
        <dbReference type="ARBA" id="ARBA00023054"/>
    </source>
</evidence>
<dbReference type="GO" id="GO:1990316">
    <property type="term" value="C:Atg1/ULK1 kinase complex"/>
    <property type="evidence" value="ECO:0007669"/>
    <property type="project" value="TreeGrafter"/>
</dbReference>
<dbReference type="GO" id="GO:0061709">
    <property type="term" value="P:reticulophagy"/>
    <property type="evidence" value="ECO:0007669"/>
    <property type="project" value="TreeGrafter"/>
</dbReference>
<evidence type="ECO:0000259" key="10">
    <source>
        <dbReference type="Pfam" id="PF10377"/>
    </source>
</evidence>